<reference evidence="1 2" key="1">
    <citation type="submission" date="2017-06" db="EMBL/GenBank/DDBJ databases">
        <authorList>
            <person name="Kim H.J."/>
            <person name="Triplett B.A."/>
        </authorList>
    </citation>
    <scope>NUCLEOTIDE SEQUENCE [LARGE SCALE GENOMIC DNA]</scope>
    <source>
        <strain evidence="1 2">CGMCC 4.1858</strain>
    </source>
</reference>
<sequence length="230" mass="25298">MGLDVRVTVHDVAPLLPSIAELRDHCRALAMLDAILSPDWEMRHHSFDAAWDTGEEMASLRNGSGDEYAIVFSAAGAFVRGFDHESPVSPYGSEDHEPWPGVVDEVPEAFRPYVEEPAFCDEDGVPVATVCLWRGAGDDAWRHGSVDLPEGREDADGASYLFSLLTDRSPEAFRAFAEDYYEVPVDLDAVRHVHALRPLTPEVVARLNPEVRLEALAEDLAGIGYPRDAA</sequence>
<dbReference type="AlphaFoldDB" id="A0A239EAS5"/>
<proteinExistence type="predicted"/>
<evidence type="ECO:0000313" key="1">
    <source>
        <dbReference type="EMBL" id="SNS41687.1"/>
    </source>
</evidence>
<protein>
    <submittedName>
        <fullName evidence="1">Uncharacterized protein</fullName>
    </submittedName>
</protein>
<organism evidence="1 2">
    <name type="scientific">Actinacidiphila glaucinigra</name>
    <dbReference type="NCBI Taxonomy" id="235986"/>
    <lineage>
        <taxon>Bacteria</taxon>
        <taxon>Bacillati</taxon>
        <taxon>Actinomycetota</taxon>
        <taxon>Actinomycetes</taxon>
        <taxon>Kitasatosporales</taxon>
        <taxon>Streptomycetaceae</taxon>
        <taxon>Actinacidiphila</taxon>
    </lineage>
</organism>
<dbReference type="EMBL" id="FZOF01000005">
    <property type="protein sequence ID" value="SNS41687.1"/>
    <property type="molecule type" value="Genomic_DNA"/>
</dbReference>
<dbReference type="Proteomes" id="UP000198280">
    <property type="component" value="Unassembled WGS sequence"/>
</dbReference>
<dbReference type="OrthoDB" id="361945at2"/>
<accession>A0A239EAS5</accession>
<keyword evidence="2" id="KW-1185">Reference proteome</keyword>
<name>A0A239EAS5_9ACTN</name>
<evidence type="ECO:0000313" key="2">
    <source>
        <dbReference type="Proteomes" id="UP000198280"/>
    </source>
</evidence>
<gene>
    <name evidence="1" type="ORF">SAMN05216252_105402</name>
</gene>
<dbReference type="RefSeq" id="WP_089223942.1">
    <property type="nucleotide sequence ID" value="NZ_FZOF01000005.1"/>
</dbReference>